<dbReference type="RefSeq" id="YP_005087233.1">
    <property type="nucleotide sequence ID" value="NC_016654.1"/>
</dbReference>
<dbReference type="EMBL" id="JN116824">
    <property type="protein sequence ID" value="AEV51977.1"/>
    <property type="molecule type" value="Genomic_DNA"/>
</dbReference>
<keyword evidence="2" id="KW-1185">Reference proteome</keyword>
<reference evidence="1 2" key="1">
    <citation type="submission" date="2011-06" db="EMBL/GenBank/DDBJ databases">
        <title>Two lysogenic phages can make up a single lytic phage.</title>
        <authorList>
            <person name="Petrovski S."/>
        </authorList>
    </citation>
    <scope>NUCLEOTIDE SEQUENCE [LARGE SCALE GENOMIC DNA]</scope>
</reference>
<proteinExistence type="predicted"/>
<evidence type="ECO:0000313" key="2">
    <source>
        <dbReference type="Proteomes" id="UP000005431"/>
    </source>
</evidence>
<sequence>MAYAPTIIPRSVIKGWMEAAGIQWDDLRHIDIDPHRVELTYFRRDADGRHVLAGDSIATEKITVGIGKED</sequence>
<evidence type="ECO:0000313" key="1">
    <source>
        <dbReference type="EMBL" id="AEV51977.1"/>
    </source>
</evidence>
<protein>
    <submittedName>
        <fullName evidence="1">Uncharacterized protein</fullName>
    </submittedName>
</protein>
<dbReference type="KEGG" id="vg:11541439"/>
<name>G9FH88_9CAUD</name>
<organism evidence="1 2">
    <name type="scientific">Rhodococcus phage REQ3</name>
    <dbReference type="NCBI Taxonomy" id="1109714"/>
    <lineage>
        <taxon>Viruses</taxon>
        <taxon>Duplodnaviria</taxon>
        <taxon>Heunggongvirae</taxon>
        <taxon>Uroviricota</taxon>
        <taxon>Caudoviricetes</taxon>
        <taxon>Caudoviricetes incertae sedis</taxon>
        <taxon>Wodongavirus</taxon>
        <taxon>Wodongavirus REQ3</taxon>
    </lineage>
</organism>
<dbReference type="Proteomes" id="UP000005431">
    <property type="component" value="Segment"/>
</dbReference>
<dbReference type="GeneID" id="11541439"/>
<accession>G9FH88</accession>